<dbReference type="GO" id="GO:0005524">
    <property type="term" value="F:ATP binding"/>
    <property type="evidence" value="ECO:0007669"/>
    <property type="project" value="UniProtKB-KW"/>
</dbReference>
<evidence type="ECO:0000256" key="3">
    <source>
        <dbReference type="ARBA" id="ARBA00022741"/>
    </source>
</evidence>
<dbReference type="InterPro" id="IPR000719">
    <property type="entry name" value="Prot_kinase_dom"/>
</dbReference>
<dbReference type="PROSITE" id="PS50011">
    <property type="entry name" value="PROTEIN_KINASE_DOM"/>
    <property type="match status" value="1"/>
</dbReference>
<keyword evidence="7" id="KW-0418">Kinase</keyword>
<dbReference type="PANTHER" id="PTHR43851">
    <property type="match status" value="1"/>
</dbReference>
<feature type="domain" description="Protein kinase" evidence="6">
    <location>
        <begin position="163"/>
        <end position="499"/>
    </location>
</feature>
<dbReference type="AlphaFoldDB" id="A0A938YGA9"/>
<feature type="region of interest" description="Disordered" evidence="5">
    <location>
        <begin position="1"/>
        <end position="62"/>
    </location>
</feature>
<evidence type="ECO:0000256" key="5">
    <source>
        <dbReference type="SAM" id="MobiDB-lite"/>
    </source>
</evidence>
<dbReference type="SUPFAM" id="SSF56112">
    <property type="entry name" value="Protein kinase-like (PK-like)"/>
    <property type="match status" value="1"/>
</dbReference>
<reference evidence="7" key="1">
    <citation type="submission" date="2021-01" db="EMBL/GenBank/DDBJ databases">
        <title>KCTC 19127 draft genome.</title>
        <authorList>
            <person name="An D."/>
        </authorList>
    </citation>
    <scope>NUCLEOTIDE SEQUENCE</scope>
    <source>
        <strain evidence="7">KCTC 19127</strain>
    </source>
</reference>
<keyword evidence="2" id="KW-0808">Transferase</keyword>
<evidence type="ECO:0000256" key="1">
    <source>
        <dbReference type="ARBA" id="ARBA00009670"/>
    </source>
</evidence>
<dbReference type="EMBL" id="JAERWL010000009">
    <property type="protein sequence ID" value="MBM9477155.1"/>
    <property type="molecule type" value="Genomic_DNA"/>
</dbReference>
<evidence type="ECO:0000256" key="2">
    <source>
        <dbReference type="ARBA" id="ARBA00022679"/>
    </source>
</evidence>
<keyword evidence="4" id="KW-0067">ATP-binding</keyword>
<dbReference type="Pfam" id="PF03109">
    <property type="entry name" value="ABC1"/>
    <property type="match status" value="1"/>
</dbReference>
<keyword evidence="8" id="KW-1185">Reference proteome</keyword>
<keyword evidence="3" id="KW-0547">Nucleotide-binding</keyword>
<dbReference type="InterPro" id="IPR051409">
    <property type="entry name" value="Atypical_kinase_ADCK"/>
</dbReference>
<dbReference type="Proteomes" id="UP000663801">
    <property type="component" value="Unassembled WGS sequence"/>
</dbReference>
<dbReference type="GO" id="GO:0004672">
    <property type="term" value="F:protein kinase activity"/>
    <property type="evidence" value="ECO:0007669"/>
    <property type="project" value="InterPro"/>
</dbReference>
<sequence>MDDRGSRTAPADLAAAPRLWLRGNGSGPVYGPGATLRPSGDDPPGEVADGPGRPLGHNGGVSDIPRGALSRTAKLASLPLSAAGRATVGWGQRLAGRDKAEVTSALQRRTAEQVFEVLGQLKGGAMKFGQALSVYEAAVPEEYAAPYREALTKLQNAAPPMPTATVHRVMAEQFGATWRSRFAEFQDRSAAAASIGQVHRGVWKDGRPVAVKIQYPNAAAALKADLDQVSRMAPILGLMMPGIQIKPLLVEMRERVLEELDYAAEADNQRAFAAAYAGDPDIMVPRVVASAPKVIVSEWVDGISLNKIIVDGTREQRDRAGYVMCELHFSAPARVGMLHSDPHPGNYLLTPDGRLGVIDFGSVARLPNGTPPILGEVSQLALSGDTARVVAALRDEGFVPRDYDPDPDQLVNYLVPFVEPLRHESFHFTRQWMQEQAARMGDLSSEESKMARRLNLPASYLMIHRVTLGSIGVLCQLDSRAPFRAIVARWLPGFDPDPV</sequence>
<dbReference type="InterPro" id="IPR011009">
    <property type="entry name" value="Kinase-like_dom_sf"/>
</dbReference>
<dbReference type="InterPro" id="IPR004147">
    <property type="entry name" value="ABC1_dom"/>
</dbReference>
<name>A0A938YGA9_9ACTN</name>
<evidence type="ECO:0000259" key="6">
    <source>
        <dbReference type="PROSITE" id="PS50011"/>
    </source>
</evidence>
<dbReference type="InterPro" id="IPR034646">
    <property type="entry name" value="ADCK3_dom"/>
</dbReference>
<protein>
    <submittedName>
        <fullName evidence="7">AarF/ABC1/UbiB kinase family protein</fullName>
    </submittedName>
</protein>
<gene>
    <name evidence="7" type="ORF">JL107_11910</name>
</gene>
<proteinExistence type="inferred from homology"/>
<evidence type="ECO:0000313" key="7">
    <source>
        <dbReference type="EMBL" id="MBM9477155.1"/>
    </source>
</evidence>
<organism evidence="7 8">
    <name type="scientific">Nakamurella flavida</name>
    <dbReference type="NCBI Taxonomy" id="363630"/>
    <lineage>
        <taxon>Bacteria</taxon>
        <taxon>Bacillati</taxon>
        <taxon>Actinomycetota</taxon>
        <taxon>Actinomycetes</taxon>
        <taxon>Nakamurellales</taxon>
        <taxon>Nakamurellaceae</taxon>
        <taxon>Nakamurella</taxon>
    </lineage>
</organism>
<comment type="caution">
    <text evidence="7">The sequence shown here is derived from an EMBL/GenBank/DDBJ whole genome shotgun (WGS) entry which is preliminary data.</text>
</comment>
<evidence type="ECO:0000256" key="4">
    <source>
        <dbReference type="ARBA" id="ARBA00022840"/>
    </source>
</evidence>
<dbReference type="CDD" id="cd13970">
    <property type="entry name" value="ABC1_ADCK3"/>
    <property type="match status" value="1"/>
</dbReference>
<accession>A0A938YGA9</accession>
<evidence type="ECO:0000313" key="8">
    <source>
        <dbReference type="Proteomes" id="UP000663801"/>
    </source>
</evidence>
<dbReference type="PANTHER" id="PTHR43851:SF3">
    <property type="entry name" value="COENZYME Q8"/>
    <property type="match status" value="1"/>
</dbReference>
<comment type="similarity">
    <text evidence="1">Belongs to the protein kinase superfamily. ADCK protein kinase family.</text>
</comment>